<evidence type="ECO:0000313" key="2">
    <source>
        <dbReference type="Proteomes" id="UP000184232"/>
    </source>
</evidence>
<accession>A0A1M6BWU0</accession>
<name>A0A1M6BWU0_9FLAO</name>
<keyword evidence="2" id="KW-1185">Reference proteome</keyword>
<dbReference type="InterPro" id="IPR016181">
    <property type="entry name" value="Acyl_CoA_acyltransferase"/>
</dbReference>
<dbReference type="RefSeq" id="WP_072780629.1">
    <property type="nucleotide sequence ID" value="NZ_CP045292.1"/>
</dbReference>
<evidence type="ECO:0008006" key="3">
    <source>
        <dbReference type="Google" id="ProtNLM"/>
    </source>
</evidence>
<proteinExistence type="predicted"/>
<dbReference type="EMBL" id="FQZH01000001">
    <property type="protein sequence ID" value="SHI53206.1"/>
    <property type="molecule type" value="Genomic_DNA"/>
</dbReference>
<sequence>MTEKYILQLLNKLNRFPNYKECVKVSISKNVELAHIWYKEGFSDSHIPDTYFLIKENNKYIGAVLDMTHDLHWVVLPKHRKKGHLSKALKHAILPYLLEETDRLEQKITIKRNEIGETNYQNSLKVALNIGFKQIDEENLVFDYNSLDEDEYQLDFQYKGLPEEEFNNCINQLQKLAKQMKNKKLKEVVNDFFLKTKV</sequence>
<dbReference type="STRING" id="683124.SAMN05444337_0221"/>
<protein>
    <recommendedName>
        <fullName evidence="3">N-acetyltransferase domain-containing protein</fullName>
    </recommendedName>
</protein>
<organism evidence="1 2">
    <name type="scientific">Flavobacterium haoranii</name>
    <dbReference type="NCBI Taxonomy" id="683124"/>
    <lineage>
        <taxon>Bacteria</taxon>
        <taxon>Pseudomonadati</taxon>
        <taxon>Bacteroidota</taxon>
        <taxon>Flavobacteriia</taxon>
        <taxon>Flavobacteriales</taxon>
        <taxon>Flavobacteriaceae</taxon>
        <taxon>Flavobacterium</taxon>
    </lineage>
</organism>
<dbReference type="SUPFAM" id="SSF55729">
    <property type="entry name" value="Acyl-CoA N-acyltransferases (Nat)"/>
    <property type="match status" value="1"/>
</dbReference>
<reference evidence="2" key="1">
    <citation type="submission" date="2016-11" db="EMBL/GenBank/DDBJ databases">
        <authorList>
            <person name="Varghese N."/>
            <person name="Submissions S."/>
        </authorList>
    </citation>
    <scope>NUCLEOTIDE SEQUENCE [LARGE SCALE GENOMIC DNA]</scope>
    <source>
        <strain evidence="2">DSM 22807</strain>
    </source>
</reference>
<dbReference type="OrthoDB" id="797909at2"/>
<dbReference type="AlphaFoldDB" id="A0A1M6BWU0"/>
<gene>
    <name evidence="1" type="ORF">SAMN05444337_0221</name>
</gene>
<evidence type="ECO:0000313" key="1">
    <source>
        <dbReference type="EMBL" id="SHI53206.1"/>
    </source>
</evidence>
<dbReference type="Proteomes" id="UP000184232">
    <property type="component" value="Unassembled WGS sequence"/>
</dbReference>